<evidence type="ECO:0000256" key="2">
    <source>
        <dbReference type="ARBA" id="ARBA00022745"/>
    </source>
</evidence>
<comment type="caution">
    <text evidence="10">The sequence shown here is derived from an EMBL/GenBank/DDBJ whole genome shotgun (WGS) entry which is preliminary data.</text>
</comment>
<dbReference type="OrthoDB" id="1849108at2759"/>
<dbReference type="InterPro" id="IPR036955">
    <property type="entry name" value="AP2/ERF_dom_sf"/>
</dbReference>
<gene>
    <name evidence="10" type="ORF">Taro_030742</name>
</gene>
<evidence type="ECO:0000256" key="1">
    <source>
        <dbReference type="ARBA" id="ARBA00004123"/>
    </source>
</evidence>
<dbReference type="Proteomes" id="UP000652761">
    <property type="component" value="Unassembled WGS sequence"/>
</dbReference>
<dbReference type="GO" id="GO:0003700">
    <property type="term" value="F:DNA-binding transcription factor activity"/>
    <property type="evidence" value="ECO:0007669"/>
    <property type="project" value="InterPro"/>
</dbReference>
<dbReference type="CDD" id="cd00018">
    <property type="entry name" value="AP2"/>
    <property type="match status" value="1"/>
</dbReference>
<organism evidence="10 11">
    <name type="scientific">Colocasia esculenta</name>
    <name type="common">Wild taro</name>
    <name type="synonym">Arum esculentum</name>
    <dbReference type="NCBI Taxonomy" id="4460"/>
    <lineage>
        <taxon>Eukaryota</taxon>
        <taxon>Viridiplantae</taxon>
        <taxon>Streptophyta</taxon>
        <taxon>Embryophyta</taxon>
        <taxon>Tracheophyta</taxon>
        <taxon>Spermatophyta</taxon>
        <taxon>Magnoliopsida</taxon>
        <taxon>Liliopsida</taxon>
        <taxon>Araceae</taxon>
        <taxon>Aroideae</taxon>
        <taxon>Colocasieae</taxon>
        <taxon>Colocasia</taxon>
    </lineage>
</organism>
<dbReference type="Pfam" id="PF00847">
    <property type="entry name" value="AP2"/>
    <property type="match status" value="1"/>
</dbReference>
<dbReference type="GO" id="GO:0009873">
    <property type="term" value="P:ethylene-activated signaling pathway"/>
    <property type="evidence" value="ECO:0007669"/>
    <property type="project" value="UniProtKB-KW"/>
</dbReference>
<evidence type="ECO:0000313" key="10">
    <source>
        <dbReference type="EMBL" id="MQL98047.1"/>
    </source>
</evidence>
<protein>
    <recommendedName>
        <fullName evidence="9">AP2/ERF domain-containing protein</fullName>
    </recommendedName>
</protein>
<dbReference type="InterPro" id="IPR016177">
    <property type="entry name" value="DNA-bd_dom_sf"/>
</dbReference>
<evidence type="ECO:0000256" key="7">
    <source>
        <dbReference type="ARBA" id="ARBA00024343"/>
    </source>
</evidence>
<keyword evidence="3" id="KW-0805">Transcription regulation</keyword>
<dbReference type="SUPFAM" id="SSF54171">
    <property type="entry name" value="DNA-binding domain"/>
    <property type="match status" value="1"/>
</dbReference>
<comment type="function">
    <text evidence="8">Probably acts as a transcriptional activator. Binds to the GCC-box pathogenesis-related promoter element. May be involved in the regulation of gene expression by stress factors and by components of stress signal transduction pathways.</text>
</comment>
<keyword evidence="11" id="KW-1185">Reference proteome</keyword>
<dbReference type="GO" id="GO:0003677">
    <property type="term" value="F:DNA binding"/>
    <property type="evidence" value="ECO:0007669"/>
    <property type="project" value="UniProtKB-KW"/>
</dbReference>
<proteinExistence type="inferred from homology"/>
<evidence type="ECO:0000256" key="8">
    <source>
        <dbReference type="ARBA" id="ARBA00037379"/>
    </source>
</evidence>
<name>A0A843VUV6_COLES</name>
<keyword evidence="4" id="KW-0238">DNA-binding</keyword>
<dbReference type="InterPro" id="IPR001471">
    <property type="entry name" value="AP2/ERF_dom"/>
</dbReference>
<evidence type="ECO:0000256" key="6">
    <source>
        <dbReference type="ARBA" id="ARBA00023242"/>
    </source>
</evidence>
<sequence length="143" mass="15630">MAGKEGGDRRYKGVRRRSWGKWVTEVRVPGTRERLWLGSYSTPEAAAVAYDTAVFYLKGPSSAGGLNFPGRLSPAAWAGLSPRSIQQVACDMGMALDAELVSLMPSEDDAEAVARREQEYSASIMHVRGDALDISVDDMEIYL</sequence>
<reference evidence="10" key="1">
    <citation type="submission" date="2017-07" db="EMBL/GenBank/DDBJ databases">
        <title>Taro Niue Genome Assembly and Annotation.</title>
        <authorList>
            <person name="Atibalentja N."/>
            <person name="Keating K."/>
            <person name="Fields C.J."/>
        </authorList>
    </citation>
    <scope>NUCLEOTIDE SEQUENCE</scope>
    <source>
        <strain evidence="10">Niue_2</strain>
        <tissue evidence="10">Leaf</tissue>
    </source>
</reference>
<dbReference type="PROSITE" id="PS51032">
    <property type="entry name" value="AP2_ERF"/>
    <property type="match status" value="1"/>
</dbReference>
<keyword evidence="2" id="KW-0936">Ethylene signaling pathway</keyword>
<accession>A0A843VUV6</accession>
<dbReference type="AlphaFoldDB" id="A0A843VUV6"/>
<dbReference type="PRINTS" id="PR00367">
    <property type="entry name" value="ETHRSPELEMNT"/>
</dbReference>
<evidence type="ECO:0000256" key="3">
    <source>
        <dbReference type="ARBA" id="ARBA00023015"/>
    </source>
</evidence>
<dbReference type="Gene3D" id="3.30.730.10">
    <property type="entry name" value="AP2/ERF domain"/>
    <property type="match status" value="1"/>
</dbReference>
<dbReference type="PANTHER" id="PTHR31729:SF0">
    <property type="entry name" value="ETHYLENE-RESPONSIVE TRANSCRIPTION FACTOR RAP2-10"/>
    <property type="match status" value="1"/>
</dbReference>
<dbReference type="SMR" id="A0A843VUV6"/>
<keyword evidence="6" id="KW-0539">Nucleus</keyword>
<feature type="domain" description="AP2/ERF" evidence="9">
    <location>
        <begin position="10"/>
        <end position="69"/>
    </location>
</feature>
<comment type="subcellular location">
    <subcellularLocation>
        <location evidence="1">Nucleus</location>
    </subcellularLocation>
</comment>
<dbReference type="PANTHER" id="PTHR31729">
    <property type="entry name" value="ETHYLENE-RESPONSIVE TRANSCRIPTION FACTOR RAP2-1-RELATED"/>
    <property type="match status" value="1"/>
</dbReference>
<evidence type="ECO:0000256" key="4">
    <source>
        <dbReference type="ARBA" id="ARBA00023125"/>
    </source>
</evidence>
<evidence type="ECO:0000313" key="11">
    <source>
        <dbReference type="Proteomes" id="UP000652761"/>
    </source>
</evidence>
<dbReference type="SMART" id="SM00380">
    <property type="entry name" value="AP2"/>
    <property type="match status" value="1"/>
</dbReference>
<comment type="similarity">
    <text evidence="7">Belongs to the AP2/ERF transcription factor family. ERF subfamily.</text>
</comment>
<keyword evidence="5" id="KW-0804">Transcription</keyword>
<dbReference type="EMBL" id="NMUH01002131">
    <property type="protein sequence ID" value="MQL98047.1"/>
    <property type="molecule type" value="Genomic_DNA"/>
</dbReference>
<evidence type="ECO:0000259" key="9">
    <source>
        <dbReference type="PROSITE" id="PS51032"/>
    </source>
</evidence>
<evidence type="ECO:0000256" key="5">
    <source>
        <dbReference type="ARBA" id="ARBA00023163"/>
    </source>
</evidence>
<dbReference type="GO" id="GO:0005634">
    <property type="term" value="C:nucleus"/>
    <property type="evidence" value="ECO:0007669"/>
    <property type="project" value="UniProtKB-SubCell"/>
</dbReference>